<dbReference type="AlphaFoldDB" id="A0A0P9EUW6"/>
<protein>
    <recommendedName>
        <fullName evidence="3">Endonuclease/exonuclease/phosphatase domain-containing protein</fullName>
    </recommendedName>
</protein>
<dbReference type="InterPro" id="IPR036691">
    <property type="entry name" value="Endo/exonu/phosph_ase_sf"/>
</dbReference>
<name>A0A0P9EUW6_9CHLR</name>
<evidence type="ECO:0008006" key="3">
    <source>
        <dbReference type="Google" id="ProtNLM"/>
    </source>
</evidence>
<gene>
    <name evidence="1" type="ORF">SE17_39790</name>
</gene>
<dbReference type="InterPro" id="IPR047971">
    <property type="entry name" value="ExeM-like"/>
</dbReference>
<dbReference type="PANTHER" id="PTHR42834">
    <property type="entry name" value="ENDONUCLEASE/EXONUCLEASE/PHOSPHATASE FAMILY PROTEIN (AFU_ORTHOLOGUE AFUA_3G09210)"/>
    <property type="match status" value="1"/>
</dbReference>
<reference evidence="1 2" key="1">
    <citation type="submission" date="2015-09" db="EMBL/GenBank/DDBJ databases">
        <title>Draft genome sequence of Kouleothrix aurantiaca JCM 19913.</title>
        <authorList>
            <person name="Hemp J."/>
        </authorList>
    </citation>
    <scope>NUCLEOTIDE SEQUENCE [LARGE SCALE GENOMIC DNA]</scope>
    <source>
        <strain evidence="1 2">COM-B</strain>
    </source>
</reference>
<dbReference type="SUPFAM" id="SSF56219">
    <property type="entry name" value="DNase I-like"/>
    <property type="match status" value="1"/>
</dbReference>
<dbReference type="Proteomes" id="UP000050509">
    <property type="component" value="Unassembled WGS sequence"/>
</dbReference>
<dbReference type="PANTHER" id="PTHR42834:SF1">
    <property type="entry name" value="ENDONUCLEASE_EXONUCLEASE_PHOSPHATASE FAMILY PROTEIN (AFU_ORTHOLOGUE AFUA_3G09210)"/>
    <property type="match status" value="1"/>
</dbReference>
<feature type="non-terminal residue" evidence="1">
    <location>
        <position position="260"/>
    </location>
</feature>
<proteinExistence type="predicted"/>
<evidence type="ECO:0000313" key="2">
    <source>
        <dbReference type="Proteomes" id="UP000050509"/>
    </source>
</evidence>
<dbReference type="Gene3D" id="3.60.10.10">
    <property type="entry name" value="Endonuclease/exonuclease/phosphatase"/>
    <property type="match status" value="1"/>
</dbReference>
<dbReference type="NCBIfam" id="NF033681">
    <property type="entry name" value="ExeM_NucH_DNase"/>
    <property type="match status" value="1"/>
</dbReference>
<sequence>TGAAMDCRGADNATEFARQWPKTVAALTGNGADVIAVMELENDGYGSSSAIQDLVGKLNSAAGAGTYAFIDADAATSQTDALGSDAIKVAIIYKPAKVTPVGTTAVLNSTAFVNGGDGAARNRPALAQAFEQNSNGARFIVVANHLKSKGSACDAPDAGDGQGNCNTVRTNAANTLMTWLGTNPTSTGDPDVLIVGDLNSYAQEDPITAIKSAGYTNLIEANIGQDAYSYVFDGQWGYLDHALGSAGIVSQLAGVGEWHI</sequence>
<feature type="non-terminal residue" evidence="1">
    <location>
        <position position="1"/>
    </location>
</feature>
<comment type="caution">
    <text evidence="1">The sequence shown here is derived from an EMBL/GenBank/DDBJ whole genome shotgun (WGS) entry which is preliminary data.</text>
</comment>
<evidence type="ECO:0000313" key="1">
    <source>
        <dbReference type="EMBL" id="KPV48114.1"/>
    </source>
</evidence>
<accession>A0A0P9EUW6</accession>
<keyword evidence="2" id="KW-1185">Reference proteome</keyword>
<dbReference type="EMBL" id="LJCR01002932">
    <property type="protein sequence ID" value="KPV48114.1"/>
    <property type="molecule type" value="Genomic_DNA"/>
</dbReference>
<organism evidence="1 2">
    <name type="scientific">Kouleothrix aurantiaca</name>
    <dbReference type="NCBI Taxonomy" id="186479"/>
    <lineage>
        <taxon>Bacteria</taxon>
        <taxon>Bacillati</taxon>
        <taxon>Chloroflexota</taxon>
        <taxon>Chloroflexia</taxon>
        <taxon>Chloroflexales</taxon>
        <taxon>Roseiflexineae</taxon>
        <taxon>Roseiflexaceae</taxon>
        <taxon>Kouleothrix</taxon>
    </lineage>
</organism>